<comment type="caution">
    <text evidence="5">The sequence shown here is derived from an EMBL/GenBank/DDBJ whole genome shotgun (WGS) entry which is preliminary data.</text>
</comment>
<keyword evidence="6" id="KW-1185">Reference proteome</keyword>
<dbReference type="SUPFAM" id="SSF53720">
    <property type="entry name" value="ALDH-like"/>
    <property type="match status" value="1"/>
</dbReference>
<keyword evidence="2" id="KW-0560">Oxidoreductase</keyword>
<dbReference type="GO" id="GO:0005739">
    <property type="term" value="C:mitochondrion"/>
    <property type="evidence" value="ECO:0007669"/>
    <property type="project" value="TreeGrafter"/>
</dbReference>
<dbReference type="GO" id="GO:0003842">
    <property type="term" value="F:L-glutamate gamma-semialdehyde dehydrogenase activity"/>
    <property type="evidence" value="ECO:0007669"/>
    <property type="project" value="TreeGrafter"/>
</dbReference>
<reference evidence="5 6" key="1">
    <citation type="submission" date="2019-12" db="EMBL/GenBank/DDBJ databases">
        <authorList>
            <person name="Alioto T."/>
            <person name="Alioto T."/>
            <person name="Gomez Garrido J."/>
        </authorList>
    </citation>
    <scope>NUCLEOTIDE SEQUENCE [LARGE SCALE GENOMIC DNA]</scope>
</reference>
<comment type="similarity">
    <text evidence="1">Belongs to the aldehyde dehydrogenase family.</text>
</comment>
<dbReference type="EMBL" id="CACTIH010005862">
    <property type="protein sequence ID" value="CAA3002641.1"/>
    <property type="molecule type" value="Genomic_DNA"/>
</dbReference>
<dbReference type="InterPro" id="IPR044638">
    <property type="entry name" value="ALDH7A1-like"/>
</dbReference>
<feature type="domain" description="Aldehyde dehydrogenase" evidence="4">
    <location>
        <begin position="19"/>
        <end position="380"/>
    </location>
</feature>
<dbReference type="InterPro" id="IPR016161">
    <property type="entry name" value="Ald_DH/histidinol_DH"/>
</dbReference>
<dbReference type="FunFam" id="3.40.309.10:FF:000023">
    <property type="entry name" value="Aldehyde dehydrogenase 12"/>
    <property type="match status" value="1"/>
</dbReference>
<dbReference type="AlphaFoldDB" id="A0A8S0TC82"/>
<dbReference type="PANTHER" id="PTHR43521">
    <property type="entry name" value="ALPHA-AMINOADIPIC SEMIALDEHYDE DEHYDROGENASE"/>
    <property type="match status" value="1"/>
</dbReference>
<gene>
    <name evidence="5" type="ORF">OLEA9_A029970</name>
</gene>
<dbReference type="Gene3D" id="3.40.605.10">
    <property type="entry name" value="Aldehyde Dehydrogenase, Chain A, domain 1"/>
    <property type="match status" value="1"/>
</dbReference>
<organism evidence="5 6">
    <name type="scientific">Olea europaea subsp. europaea</name>
    <dbReference type="NCBI Taxonomy" id="158383"/>
    <lineage>
        <taxon>Eukaryota</taxon>
        <taxon>Viridiplantae</taxon>
        <taxon>Streptophyta</taxon>
        <taxon>Embryophyta</taxon>
        <taxon>Tracheophyta</taxon>
        <taxon>Spermatophyta</taxon>
        <taxon>Magnoliopsida</taxon>
        <taxon>eudicotyledons</taxon>
        <taxon>Gunneridae</taxon>
        <taxon>Pentapetalae</taxon>
        <taxon>asterids</taxon>
        <taxon>lamiids</taxon>
        <taxon>Lamiales</taxon>
        <taxon>Oleaceae</taxon>
        <taxon>Oleeae</taxon>
        <taxon>Olea</taxon>
    </lineage>
</organism>
<keyword evidence="3" id="KW-0520">NAD</keyword>
<protein>
    <submittedName>
        <fullName evidence="5">Probable aldehyde dehydrogenase</fullName>
    </submittedName>
</protein>
<dbReference type="FunFam" id="3.40.605.10:FF:000019">
    <property type="entry name" value="probable aldehyde dehydrogenase"/>
    <property type="match status" value="1"/>
</dbReference>
<dbReference type="InterPro" id="IPR015590">
    <property type="entry name" value="Aldehyde_DH_dom"/>
</dbReference>
<sequence length="439" mass="48791">MFGDISAKAAYQLSLPEVSDFFSKLIQRVAPKSYQQALGEVYVTQKFLENFCGDQVRFLARSFAVPGNHLGQQSHGFRWPYGPVAIITPFNFPLEIPLLQLMGALYMGNKPVVKVDSKVCIVMEQMIRLLHDCGLPMEDVDFINSDGNTMNKLLKEAEPRMTLFTGSSRVADKLAVDLKGRIKLEDAGFDWKILGPDVQEVDYVAWVCDQDAYACSGQKCSAQSILFMHENWTKTPLLRKMADLAARRKLDDLTVGPVLTFTTEAMLGHMNKLLQISGSKLLFGGEALENHNIPAIYGAIKPTAVFIPLEEILKDNNYELVTKEIFGPFQIVTEYKHNQLPLVLKALEKMNAHLTAAVVSNDPLFLQEVIGKTVNGTTYAGLRARTTGAPQNHWFGPAGDPRGAGIGTPEAIKLVWSCHREIIYDHGPLPQKWEIPTAT</sequence>
<dbReference type="Proteomes" id="UP000594638">
    <property type="component" value="Unassembled WGS sequence"/>
</dbReference>
<evidence type="ECO:0000256" key="1">
    <source>
        <dbReference type="ARBA" id="ARBA00009986"/>
    </source>
</evidence>
<evidence type="ECO:0000256" key="3">
    <source>
        <dbReference type="ARBA" id="ARBA00023027"/>
    </source>
</evidence>
<dbReference type="InterPro" id="IPR016163">
    <property type="entry name" value="Ald_DH_C"/>
</dbReference>
<dbReference type="PROSITE" id="PS00070">
    <property type="entry name" value="ALDEHYDE_DEHYDR_CYS"/>
    <property type="match status" value="1"/>
</dbReference>
<dbReference type="GO" id="GO:0010133">
    <property type="term" value="P:L-proline catabolic process to L-glutamate"/>
    <property type="evidence" value="ECO:0007669"/>
    <property type="project" value="TreeGrafter"/>
</dbReference>
<proteinExistence type="inferred from homology"/>
<dbReference type="InterPro" id="IPR016162">
    <property type="entry name" value="Ald_DH_N"/>
</dbReference>
<dbReference type="GO" id="GO:0004029">
    <property type="term" value="F:aldehyde dehydrogenase (NAD+) activity"/>
    <property type="evidence" value="ECO:0007669"/>
    <property type="project" value="InterPro"/>
</dbReference>
<dbReference type="Pfam" id="PF00171">
    <property type="entry name" value="Aldedh"/>
    <property type="match status" value="1"/>
</dbReference>
<evidence type="ECO:0000313" key="5">
    <source>
        <dbReference type="EMBL" id="CAA3002641.1"/>
    </source>
</evidence>
<accession>A0A8S0TC82</accession>
<evidence type="ECO:0000256" key="2">
    <source>
        <dbReference type="ARBA" id="ARBA00023002"/>
    </source>
</evidence>
<dbReference type="PANTHER" id="PTHR43521:SF7">
    <property type="entry name" value="DELTA-1-PYRROLINE-5-CARBOXYLATE DEHYDROGENASE 12A1, MITOCHONDRIAL"/>
    <property type="match status" value="1"/>
</dbReference>
<dbReference type="Gramene" id="OE9A029970T1">
    <property type="protein sequence ID" value="OE9A029970C1"/>
    <property type="gene ID" value="OE9A029970"/>
</dbReference>
<name>A0A8S0TC82_OLEEU</name>
<dbReference type="Gene3D" id="3.40.309.10">
    <property type="entry name" value="Aldehyde Dehydrogenase, Chain A, domain 2"/>
    <property type="match status" value="1"/>
</dbReference>
<evidence type="ECO:0000259" key="4">
    <source>
        <dbReference type="Pfam" id="PF00171"/>
    </source>
</evidence>
<evidence type="ECO:0000313" key="6">
    <source>
        <dbReference type="Proteomes" id="UP000594638"/>
    </source>
</evidence>
<dbReference type="OrthoDB" id="440325at2759"/>
<dbReference type="InterPro" id="IPR016160">
    <property type="entry name" value="Ald_DH_CS_CYS"/>
</dbReference>